<evidence type="ECO:0000256" key="1">
    <source>
        <dbReference type="RuleBase" id="RU003682"/>
    </source>
</evidence>
<dbReference type="InParanoid" id="J0WX97"/>
<keyword evidence="4" id="KW-1185">Reference proteome</keyword>
<organism evidence="3 4">
    <name type="scientific">Auricularia subglabra (strain TFB-10046 / SS5)</name>
    <name type="common">White-rot fungus</name>
    <name type="synonym">Auricularia delicata (strain TFB10046)</name>
    <dbReference type="NCBI Taxonomy" id="717982"/>
    <lineage>
        <taxon>Eukaryota</taxon>
        <taxon>Fungi</taxon>
        <taxon>Dikarya</taxon>
        <taxon>Basidiomycota</taxon>
        <taxon>Agaricomycotina</taxon>
        <taxon>Agaricomycetes</taxon>
        <taxon>Auriculariales</taxon>
        <taxon>Auriculariaceae</taxon>
        <taxon>Auricularia</taxon>
    </lineage>
</organism>
<dbReference type="InterPro" id="IPR050231">
    <property type="entry name" value="Iron_ascorbate_oxido_reductase"/>
</dbReference>
<sequence length="360" mass="41284">METLEVPHVRHYEAAPPTTADLEWADLPTVDLLLARTPEGMDELTKIVKTAMRVHGFLYVINHGLTPEQNARMFDIADIPFSGATDADKQTYLAPMKESGSYQGYKPRQYWHIDSGVKDEIETYSINRDVTKREHPEVLRPFLPEISAFAKFNHFHVLHPLLRLFARAVDLPEDAFVNIHGYDAVGETYVRSMKYYPRSEEDEKKVQQVWLKGHTDIGTVTILWSQPVSALQVLSPNNTWRWVKHVPNALVVNAGDALEFLSGGRLRATIHRVRQPPPDQRGRERLGIFYFAMADDDVVIAPMVPNEEKSSRFTAENVMTMAEWRQARTRAYGHTKLVRNEREKGVEEEVINGVLVRHYN</sequence>
<dbReference type="PANTHER" id="PTHR47990">
    <property type="entry name" value="2-OXOGLUTARATE (2OG) AND FE(II)-DEPENDENT OXYGENASE SUPERFAMILY PROTEIN-RELATED"/>
    <property type="match status" value="1"/>
</dbReference>
<keyword evidence="1" id="KW-0479">Metal-binding</keyword>
<dbReference type="Pfam" id="PF03171">
    <property type="entry name" value="2OG-FeII_Oxy"/>
    <property type="match status" value="1"/>
</dbReference>
<reference evidence="4" key="1">
    <citation type="journal article" date="2012" name="Science">
        <title>The Paleozoic origin of enzymatic lignin decomposition reconstructed from 31 fungal genomes.</title>
        <authorList>
            <person name="Floudas D."/>
            <person name="Binder M."/>
            <person name="Riley R."/>
            <person name="Barry K."/>
            <person name="Blanchette R.A."/>
            <person name="Henrissat B."/>
            <person name="Martinez A.T."/>
            <person name="Otillar R."/>
            <person name="Spatafora J.W."/>
            <person name="Yadav J.S."/>
            <person name="Aerts A."/>
            <person name="Benoit I."/>
            <person name="Boyd A."/>
            <person name="Carlson A."/>
            <person name="Copeland A."/>
            <person name="Coutinho P.M."/>
            <person name="de Vries R.P."/>
            <person name="Ferreira P."/>
            <person name="Findley K."/>
            <person name="Foster B."/>
            <person name="Gaskell J."/>
            <person name="Glotzer D."/>
            <person name="Gorecki P."/>
            <person name="Heitman J."/>
            <person name="Hesse C."/>
            <person name="Hori C."/>
            <person name="Igarashi K."/>
            <person name="Jurgens J.A."/>
            <person name="Kallen N."/>
            <person name="Kersten P."/>
            <person name="Kohler A."/>
            <person name="Kuees U."/>
            <person name="Kumar T.K.A."/>
            <person name="Kuo A."/>
            <person name="LaButti K."/>
            <person name="Larrondo L.F."/>
            <person name="Lindquist E."/>
            <person name="Ling A."/>
            <person name="Lombard V."/>
            <person name="Lucas S."/>
            <person name="Lundell T."/>
            <person name="Martin R."/>
            <person name="McLaughlin D.J."/>
            <person name="Morgenstern I."/>
            <person name="Morin E."/>
            <person name="Murat C."/>
            <person name="Nagy L.G."/>
            <person name="Nolan M."/>
            <person name="Ohm R.A."/>
            <person name="Patyshakuliyeva A."/>
            <person name="Rokas A."/>
            <person name="Ruiz-Duenas F.J."/>
            <person name="Sabat G."/>
            <person name="Salamov A."/>
            <person name="Samejima M."/>
            <person name="Schmutz J."/>
            <person name="Slot J.C."/>
            <person name="St John F."/>
            <person name="Stenlid J."/>
            <person name="Sun H."/>
            <person name="Sun S."/>
            <person name="Syed K."/>
            <person name="Tsang A."/>
            <person name="Wiebenga A."/>
            <person name="Young D."/>
            <person name="Pisabarro A."/>
            <person name="Eastwood D.C."/>
            <person name="Martin F."/>
            <person name="Cullen D."/>
            <person name="Grigoriev I.V."/>
            <person name="Hibbett D.S."/>
        </authorList>
    </citation>
    <scope>NUCLEOTIDE SEQUENCE [LARGE SCALE GENOMIC DNA]</scope>
    <source>
        <strain evidence="4">TFB10046</strain>
    </source>
</reference>
<dbReference type="EMBL" id="JH687812">
    <property type="protein sequence ID" value="EJD39520.1"/>
    <property type="molecule type" value="Genomic_DNA"/>
</dbReference>
<protein>
    <submittedName>
        <fullName evidence="3">Clavaminate synthase-like protein</fullName>
    </submittedName>
</protein>
<dbReference type="SUPFAM" id="SSF51197">
    <property type="entry name" value="Clavaminate synthase-like"/>
    <property type="match status" value="1"/>
</dbReference>
<dbReference type="InterPro" id="IPR027443">
    <property type="entry name" value="IPNS-like_sf"/>
</dbReference>
<dbReference type="OrthoDB" id="406156at2759"/>
<keyword evidence="1" id="KW-0560">Oxidoreductase</keyword>
<dbReference type="InterPro" id="IPR005123">
    <property type="entry name" value="Oxoglu/Fe-dep_dioxygenase_dom"/>
</dbReference>
<dbReference type="PRINTS" id="PR00682">
    <property type="entry name" value="IPNSYNTHASE"/>
</dbReference>
<proteinExistence type="inferred from homology"/>
<dbReference type="InterPro" id="IPR044861">
    <property type="entry name" value="IPNS-like_FE2OG_OXY"/>
</dbReference>
<evidence type="ECO:0000313" key="3">
    <source>
        <dbReference type="EMBL" id="EJD39520.1"/>
    </source>
</evidence>
<name>J0WX97_AURST</name>
<dbReference type="InterPro" id="IPR026992">
    <property type="entry name" value="DIOX_N"/>
</dbReference>
<dbReference type="Proteomes" id="UP000006514">
    <property type="component" value="Unassembled WGS sequence"/>
</dbReference>
<dbReference type="PROSITE" id="PS51471">
    <property type="entry name" value="FE2OG_OXY"/>
    <property type="match status" value="1"/>
</dbReference>
<dbReference type="AlphaFoldDB" id="J0WX97"/>
<dbReference type="OMA" id="GWIRFMK"/>
<accession>J0WX97</accession>
<evidence type="ECO:0000259" key="2">
    <source>
        <dbReference type="PROSITE" id="PS51471"/>
    </source>
</evidence>
<dbReference type="eggNOG" id="KOG0143">
    <property type="taxonomic scope" value="Eukaryota"/>
</dbReference>
<dbReference type="Gene3D" id="2.60.120.330">
    <property type="entry name" value="B-lactam Antibiotic, Isopenicillin N Synthase, Chain"/>
    <property type="match status" value="1"/>
</dbReference>
<comment type="similarity">
    <text evidence="1">Belongs to the iron/ascorbate-dependent oxidoreductase family.</text>
</comment>
<dbReference type="FunCoup" id="J0WX97">
    <property type="interactions" value="1"/>
</dbReference>
<gene>
    <name evidence="3" type="ORF">AURDEDRAFT_171333</name>
</gene>
<dbReference type="GO" id="GO:0046872">
    <property type="term" value="F:metal ion binding"/>
    <property type="evidence" value="ECO:0007669"/>
    <property type="project" value="UniProtKB-KW"/>
</dbReference>
<dbReference type="GO" id="GO:0016491">
    <property type="term" value="F:oxidoreductase activity"/>
    <property type="evidence" value="ECO:0007669"/>
    <property type="project" value="UniProtKB-KW"/>
</dbReference>
<evidence type="ECO:0000313" key="4">
    <source>
        <dbReference type="Proteomes" id="UP000006514"/>
    </source>
</evidence>
<keyword evidence="1" id="KW-0408">Iron</keyword>
<dbReference type="KEGG" id="adl:AURDEDRAFT_171333"/>
<feature type="domain" description="Fe2OG dioxygenase" evidence="2">
    <location>
        <begin position="186"/>
        <end position="294"/>
    </location>
</feature>
<dbReference type="Pfam" id="PF14226">
    <property type="entry name" value="DIOX_N"/>
    <property type="match status" value="1"/>
</dbReference>